<sequence length="364" mass="41887">MGATGSKLEKALGDQFPEGERYFGLENFGNTCYCNSILQALYFCVPFREQLLEYYANNKNPVESEENLLTCLAELFSQISSQKKKTGVIAPKRFVQRVRRENEVFRGYMHQDAQEFLNFLLNQLTEILVKESQSALCPPSQERIANGQNKTLENGKKEPVVTWVQKNFQGLLTNETKCLRCETVTARVETFLDLSLDIEQNTSITSCLKNFCSTETLNAEDKFFCDKCCSLQEAQKSMKLKKLPQIFVIHLKRFKYMEALGRHKKLGYRVPYPLDMKLYDNTEETDKEYNLVAVVVHVGSGPNHGHYVSVVKSHNHWLFFDDENVEMVDESFVQSFFGSSQEFSTNTDHGYMLFYESPPTNNDS</sequence>
<protein>
    <submittedName>
        <fullName evidence="1">Uncharacterized protein</fullName>
    </submittedName>
</protein>
<reference evidence="2" key="1">
    <citation type="journal article" date="2023" name="Nat. Plants">
        <title>Single-cell RNA sequencing provides a high-resolution roadmap for understanding the multicellular compartmentation of specialized metabolism.</title>
        <authorList>
            <person name="Sun S."/>
            <person name="Shen X."/>
            <person name="Li Y."/>
            <person name="Li Y."/>
            <person name="Wang S."/>
            <person name="Li R."/>
            <person name="Zhang H."/>
            <person name="Shen G."/>
            <person name="Guo B."/>
            <person name="Wei J."/>
            <person name="Xu J."/>
            <person name="St-Pierre B."/>
            <person name="Chen S."/>
            <person name="Sun C."/>
        </authorList>
    </citation>
    <scope>NUCLEOTIDE SEQUENCE [LARGE SCALE GENOMIC DNA]</scope>
</reference>
<dbReference type="EMBL" id="CM044705">
    <property type="protein sequence ID" value="KAI5661395.1"/>
    <property type="molecule type" value="Genomic_DNA"/>
</dbReference>
<evidence type="ECO:0000313" key="2">
    <source>
        <dbReference type="Proteomes" id="UP001060085"/>
    </source>
</evidence>
<gene>
    <name evidence="1" type="ORF">M9H77_20718</name>
</gene>
<evidence type="ECO:0000313" key="1">
    <source>
        <dbReference type="EMBL" id="KAI5661395.1"/>
    </source>
</evidence>
<name>A0ACC0ALZ2_CATRO</name>
<accession>A0ACC0ALZ2</accession>
<comment type="caution">
    <text evidence="1">The sequence shown here is derived from an EMBL/GenBank/DDBJ whole genome shotgun (WGS) entry which is preliminary data.</text>
</comment>
<proteinExistence type="predicted"/>
<dbReference type="Proteomes" id="UP001060085">
    <property type="component" value="Linkage Group LG05"/>
</dbReference>
<keyword evidence="2" id="KW-1185">Reference proteome</keyword>
<organism evidence="1 2">
    <name type="scientific">Catharanthus roseus</name>
    <name type="common">Madagascar periwinkle</name>
    <name type="synonym">Vinca rosea</name>
    <dbReference type="NCBI Taxonomy" id="4058"/>
    <lineage>
        <taxon>Eukaryota</taxon>
        <taxon>Viridiplantae</taxon>
        <taxon>Streptophyta</taxon>
        <taxon>Embryophyta</taxon>
        <taxon>Tracheophyta</taxon>
        <taxon>Spermatophyta</taxon>
        <taxon>Magnoliopsida</taxon>
        <taxon>eudicotyledons</taxon>
        <taxon>Gunneridae</taxon>
        <taxon>Pentapetalae</taxon>
        <taxon>asterids</taxon>
        <taxon>lamiids</taxon>
        <taxon>Gentianales</taxon>
        <taxon>Apocynaceae</taxon>
        <taxon>Rauvolfioideae</taxon>
        <taxon>Vinceae</taxon>
        <taxon>Catharanthinae</taxon>
        <taxon>Catharanthus</taxon>
    </lineage>
</organism>